<reference evidence="3" key="1">
    <citation type="journal article" date="2014" name="Environ. Microbiol.">
        <title>Comparative genomics of the marine bacterial genus Glaciecola reveals the high degree of genomic diversity and genomic characteristic for cold adaptation.</title>
        <authorList>
            <person name="Qin Q.L."/>
            <person name="Xie B.B."/>
            <person name="Yu Y."/>
            <person name="Shu Y.L."/>
            <person name="Rong J.C."/>
            <person name="Zhang Y.J."/>
            <person name="Zhao D.L."/>
            <person name="Chen X.L."/>
            <person name="Zhang X.Y."/>
            <person name="Chen B."/>
            <person name="Zhou B.C."/>
            <person name="Zhang Y.Z."/>
        </authorList>
    </citation>
    <scope>NUCLEOTIDE SEQUENCE [LARGE SCALE GENOMIC DNA]</scope>
    <source>
        <strain evidence="3">LMG 21857</strain>
    </source>
</reference>
<dbReference type="SUPFAM" id="SSF52833">
    <property type="entry name" value="Thioredoxin-like"/>
    <property type="match status" value="1"/>
</dbReference>
<dbReference type="Pfam" id="PF01323">
    <property type="entry name" value="DSBA"/>
    <property type="match status" value="1"/>
</dbReference>
<dbReference type="STRING" id="1129793.GPLA_0369"/>
<evidence type="ECO:0000259" key="1">
    <source>
        <dbReference type="Pfam" id="PF01323"/>
    </source>
</evidence>
<dbReference type="Gene3D" id="3.40.30.10">
    <property type="entry name" value="Glutaredoxin"/>
    <property type="match status" value="2"/>
</dbReference>
<organism evidence="2 3">
    <name type="scientific">Paraglaciecola polaris LMG 21857</name>
    <dbReference type="NCBI Taxonomy" id="1129793"/>
    <lineage>
        <taxon>Bacteria</taxon>
        <taxon>Pseudomonadati</taxon>
        <taxon>Pseudomonadota</taxon>
        <taxon>Gammaproteobacteria</taxon>
        <taxon>Alteromonadales</taxon>
        <taxon>Alteromonadaceae</taxon>
        <taxon>Paraglaciecola</taxon>
    </lineage>
</organism>
<evidence type="ECO:0000313" key="3">
    <source>
        <dbReference type="Proteomes" id="UP000006322"/>
    </source>
</evidence>
<comment type="caution">
    <text evidence="2">The sequence shown here is derived from an EMBL/GenBank/DDBJ whole genome shotgun (WGS) entry which is preliminary data.</text>
</comment>
<dbReference type="Proteomes" id="UP000006322">
    <property type="component" value="Unassembled WGS sequence"/>
</dbReference>
<dbReference type="InterPro" id="IPR001853">
    <property type="entry name" value="DSBA-like_thioredoxin_dom"/>
</dbReference>
<proteinExistence type="predicted"/>
<dbReference type="RefSeq" id="WP_007103094.1">
    <property type="nucleotide sequence ID" value="NZ_BAER01000015.1"/>
</dbReference>
<evidence type="ECO:0000313" key="2">
    <source>
        <dbReference type="EMBL" id="GAC31288.1"/>
    </source>
</evidence>
<sequence>MLKQHIMRYMTKAISSDTVLSTKRLYHEGKRSITSKEHTLEVFVCITDPYSYLLLQVIPEIQQRYGLQVRLYTVRDKQTDMFPDLAKWQQNSLIDCARLAKLYALSFPELDNFAGKNDNALDAYWAAMLHVEKCALSVTDMLAIFAQYWQNVPSELVAQKTAETELMPLASCKMLIQNQEYQVKQGHYLPATIKYAGEWYWAIDRLDHLESRLNLLLASSAGGQVKYDRQTKHLLTHPATPETAAHPVTLYFSARSPYSYLGLELAVKLCNHYGCPLIVKPVLPMMMRGMNVPQTKKMYIFHDTKREAKKHGIDYGFVADPLGKAVENCYALFALAKSQGKEISYLLEFARAVNSQGLLADNENGMQVIVQRSGLNWHEAKRELNNPVQPWRQEVEDNMNELNNLGLWGVPCFHYQDTVTWGQDRLWVIEQAILSKKKA</sequence>
<dbReference type="OrthoDB" id="5244108at2"/>
<name>K6ZR33_9ALTE</name>
<dbReference type="PANTHER" id="PTHR42943">
    <property type="entry name" value="GLUTATHIONE S-TRANSFERASE KAPPA"/>
    <property type="match status" value="1"/>
</dbReference>
<dbReference type="InterPro" id="IPR051924">
    <property type="entry name" value="GST_Kappa/NadH"/>
</dbReference>
<feature type="domain" description="DSBA-like thioredoxin" evidence="1">
    <location>
        <begin position="248"/>
        <end position="433"/>
    </location>
</feature>
<gene>
    <name evidence="2" type="ORF">GPLA_0369</name>
</gene>
<keyword evidence="3" id="KW-1185">Reference proteome</keyword>
<dbReference type="AlphaFoldDB" id="K6ZR33"/>
<protein>
    <submittedName>
        <fullName evidence="2">DSBA oxidoreductase</fullName>
    </submittedName>
</protein>
<accession>K6ZR33</accession>
<dbReference type="PANTHER" id="PTHR42943:SF2">
    <property type="entry name" value="GLUTATHIONE S-TRANSFERASE KAPPA 1"/>
    <property type="match status" value="1"/>
</dbReference>
<dbReference type="EMBL" id="BAER01000015">
    <property type="protein sequence ID" value="GAC31288.1"/>
    <property type="molecule type" value="Genomic_DNA"/>
</dbReference>
<dbReference type="GO" id="GO:0016491">
    <property type="term" value="F:oxidoreductase activity"/>
    <property type="evidence" value="ECO:0007669"/>
    <property type="project" value="InterPro"/>
</dbReference>
<dbReference type="InterPro" id="IPR036249">
    <property type="entry name" value="Thioredoxin-like_sf"/>
</dbReference>